<reference evidence="1" key="1">
    <citation type="submission" date="2022-02" db="EMBL/GenBank/DDBJ databases">
        <title>Plant Genome Project.</title>
        <authorList>
            <person name="Zhang R.-G."/>
        </authorList>
    </citation>
    <scope>NUCLEOTIDE SEQUENCE</scope>
    <source>
        <strain evidence="1">AT1</strain>
    </source>
</reference>
<keyword evidence="2" id="KW-1185">Reference proteome</keyword>
<organism evidence="1 2">
    <name type="scientific">Rhododendron molle</name>
    <name type="common">Chinese azalea</name>
    <name type="synonym">Azalea mollis</name>
    <dbReference type="NCBI Taxonomy" id="49168"/>
    <lineage>
        <taxon>Eukaryota</taxon>
        <taxon>Viridiplantae</taxon>
        <taxon>Streptophyta</taxon>
        <taxon>Embryophyta</taxon>
        <taxon>Tracheophyta</taxon>
        <taxon>Spermatophyta</taxon>
        <taxon>Magnoliopsida</taxon>
        <taxon>eudicotyledons</taxon>
        <taxon>Gunneridae</taxon>
        <taxon>Pentapetalae</taxon>
        <taxon>asterids</taxon>
        <taxon>Ericales</taxon>
        <taxon>Ericaceae</taxon>
        <taxon>Ericoideae</taxon>
        <taxon>Rhodoreae</taxon>
        <taxon>Rhododendron</taxon>
    </lineage>
</organism>
<evidence type="ECO:0000313" key="1">
    <source>
        <dbReference type="EMBL" id="KAI8547971.1"/>
    </source>
</evidence>
<name>A0ACC0N530_RHOML</name>
<gene>
    <name evidence="1" type="ORF">RHMOL_Rhmol07G0236500</name>
</gene>
<sequence length="1594" mass="181129">MCTPQGIIEKVGCLAVDEAVKAAIKAGKYVKDYTTNLEKLQAEKGKLEGRREIIEDQVRGASNRGDEVYKAVLDWQKNADTMTCDVVQLLKQTETDRMTGDVQEQLVGRTEADGVTRDVQEQRLVGQSSGTGNVSCFKCSCPNIKRRYQLSKQAEEKIVGVQKLILESNFKENEISHPRPPPPELEYPSNENYFTLDSRTPVFERIVDALKDPSVNVIGVHGLGGVGKTTLVKEVGKKMQHDGTFKQVPIAVVSKDLNVKEIQSKLADRLDIKLVATSDEKGRARKLWNKFINGEKYLVILDDIWEEVDIRTIGIPLLNGSTTGCKVLLTSRNEDLLARMKVNRSFSIAELPMPEAWTLFNKLTGNSIDESRPEIYSLAYEVCKKCKGLPVAINAVGAALNGKPEHAWKNALDNLERYMITNIEGINPSVWASLKLSYDMLWSSDAKSCFLLCCLFPKDVETSIDDLARHCLTRCLLSQNPRTLEEARDAVRTLVGSLKSASLLSNDNDENVVRIHDVIRDVGISIARKEEAFLIDHGAVRWPRNPINGPRYLAISLRAEKIKGLPNELTCPQLHTLMFVNSKFSHLEVPDNFFSGMKQLTVLILCRMSLRKLPSSLAKLASLGMLCLEHCQLEDIAILGDLKTTLEVLSLRGSTIKALPQEIEKLTNLLLLDLRECTKLEVIPRGVISNLTSLEELYLPYTFDGWEATEHKRQDTSISNVTLEELRWSLNTGQLTTLQMHVPDVMLLPKEGLNFEKLKIFRILVRSSSKKRPLFYYWKLRSYEKLLGTRVLIYEGSSLRNEFIPLVDKADSLYLRDIKDLKKVLHDRGIGNRFFDLKYIKVISCDDYLEYLIEEPKSFDQSHGLHPSKSFSNLIEVIISKCKLKYLFSPSSARKLVHLKKLEVKSCDIIEGIVGFEEQNDEDEIRSAVKFSLLNQLLLRDLPNLIGFYVKKEKAQTTMENSSVRAQPLFNEKVIFPVLERLTICRVGNIIEIWDNNSIAVWQEQGSFCQLMEMNVDECDKLMHVYLCSMHPLFKNLERLDVHHCGIMKGVVRFEGQLGEDGLRNDQICFNKLINLRLSNLPSFVSFCIESGTVGRTNDDATIHGQSIFNEKVILPVLEGLIISKMGNVIQIWDKQSIEDKGSFCQLTDVSVGHCDRLLLVFPSKMHPLLTNLKKLNVEGCAAMEGIVGLEGETDEDGLRNEVCFNKLSRLELGSLPNLVSFCTKLGTASTTDGNATIHAQPLFNEKIRSLGSLLRMSSRFRWSAMSLRKCSGHFETFRYSDFAPKVAFPVLKSLDFRYLDKITKIWDDQPLSESENEAISFCELTSIGVVCCEDLEYVLPFYMLPHELKNLQRLMIYGCAKMEVIISNNPKEKVATNNDTILFPQLKTLDLEDLPNLKSLCSETQLFFSSKVSFPVLNFLKFSHLPMLTRIWDNQPLSEQEREAKSFCKLQYIICVSCVHLEYVLPFYMLPQLKNLRELNIRDCMKMEVIISNNPMEKEATNNDTIWFPQLKSMELENLPNLKTLCTETRLFLSNKDAFPVLEKILLRPEGMRYKWQRRLKIIFHNNGTAKYVKERCYGHVQVAGETSKSALK</sequence>
<proteinExistence type="predicted"/>
<comment type="caution">
    <text evidence="1">The sequence shown here is derived from an EMBL/GenBank/DDBJ whole genome shotgun (WGS) entry which is preliminary data.</text>
</comment>
<dbReference type="EMBL" id="CM046394">
    <property type="protein sequence ID" value="KAI8547971.1"/>
    <property type="molecule type" value="Genomic_DNA"/>
</dbReference>
<protein>
    <submittedName>
        <fullName evidence="1">Uncharacterized protein</fullName>
    </submittedName>
</protein>
<accession>A0ACC0N530</accession>
<evidence type="ECO:0000313" key="2">
    <source>
        <dbReference type="Proteomes" id="UP001062846"/>
    </source>
</evidence>
<dbReference type="Proteomes" id="UP001062846">
    <property type="component" value="Chromosome 7"/>
</dbReference>